<keyword evidence="2" id="KW-1185">Reference proteome</keyword>
<gene>
    <name evidence="1" type="ordered locus">zobellia_3231</name>
</gene>
<organism evidence="1 2">
    <name type="scientific">Zobellia galactanivorans (strain DSM 12802 / CCUG 47099 / CIP 106680 / NCIMB 13871 / Dsij)</name>
    <dbReference type="NCBI Taxonomy" id="63186"/>
    <lineage>
        <taxon>Bacteria</taxon>
        <taxon>Pseudomonadati</taxon>
        <taxon>Bacteroidota</taxon>
        <taxon>Flavobacteriia</taxon>
        <taxon>Flavobacteriales</taxon>
        <taxon>Flavobacteriaceae</taxon>
        <taxon>Zobellia</taxon>
    </lineage>
</organism>
<evidence type="ECO:0000313" key="1">
    <source>
        <dbReference type="EMBL" id="CAZ97369.1"/>
    </source>
</evidence>
<dbReference type="STRING" id="63186.ZOBELLIA_3231"/>
<evidence type="ECO:0000313" key="2">
    <source>
        <dbReference type="Proteomes" id="UP000008898"/>
    </source>
</evidence>
<sequence length="33" mass="3767">MTTVHARLKTTAFQVRTAHSSTIVKHYKKPIQS</sequence>
<dbReference type="Proteomes" id="UP000008898">
    <property type="component" value="Chromosome"/>
</dbReference>
<dbReference type="AlphaFoldDB" id="G0L7E9"/>
<proteinExistence type="predicted"/>
<reference evidence="2" key="1">
    <citation type="submission" date="2009-07" db="EMBL/GenBank/DDBJ databases">
        <title>Complete genome sequence of Zobellia galactanivorans Dsij.</title>
        <authorList>
            <consortium name="Genoscope - CEA"/>
        </authorList>
    </citation>
    <scope>NUCLEOTIDE SEQUENCE [LARGE SCALE GENOMIC DNA]</scope>
    <source>
        <strain evidence="2">DSM 12802 / CCUG 47099 / CIP 106680 / NCIMB 13871 / Dsij</strain>
    </source>
</reference>
<name>G0L7E9_ZOBGA</name>
<accession>G0L7E9</accession>
<dbReference type="HOGENOM" id="CLU_3384550_0_0_10"/>
<protein>
    <submittedName>
        <fullName evidence="1">Uncharacterized protein</fullName>
    </submittedName>
</protein>
<reference evidence="1 2" key="2">
    <citation type="journal article" date="2012" name="Environ. Microbiol.">
        <title>Characterization of the first alginolytic operons in a marine bacterium: from their emergence in marine Flavobacteriia to their independent transfers to marine Proteobacteria and human gut Bacteroides.</title>
        <authorList>
            <person name="Thomas F."/>
            <person name="Barbeyron T."/>
            <person name="Tonon T."/>
            <person name="Genicot S."/>
            <person name="Czjzek M."/>
            <person name="Michel G."/>
        </authorList>
    </citation>
    <scope>NUCLEOTIDE SEQUENCE [LARGE SCALE GENOMIC DNA]</scope>
    <source>
        <strain evidence="2">DSM 12802 / CCUG 47099 / CIP 106680 / NCIMB 13871 / Dsij</strain>
    </source>
</reference>
<dbReference type="KEGG" id="zga:ZOBELLIA_3231"/>
<dbReference type="EMBL" id="FP476056">
    <property type="protein sequence ID" value="CAZ97369.1"/>
    <property type="molecule type" value="Genomic_DNA"/>
</dbReference>